<proteinExistence type="predicted"/>
<organism evidence="1 2">
    <name type="scientific">Halomarinibacterium sedimenti</name>
    <dbReference type="NCBI Taxonomy" id="2857106"/>
    <lineage>
        <taxon>Bacteria</taxon>
        <taxon>Pseudomonadati</taxon>
        <taxon>Bacteroidota</taxon>
        <taxon>Flavobacteriia</taxon>
        <taxon>Flavobacteriales</taxon>
        <taxon>Flavobacteriaceae</taxon>
        <taxon>Halomarinibacterium</taxon>
    </lineage>
</organism>
<reference evidence="1" key="1">
    <citation type="submission" date="2021-07" db="EMBL/GenBank/DDBJ databases">
        <title>Aureisphaera sp. CAU 1614 isolated from sea sediment.</title>
        <authorList>
            <person name="Kim W."/>
        </authorList>
    </citation>
    <scope>NUCLEOTIDE SEQUENCE</scope>
    <source>
        <strain evidence="1">CAU 1614</strain>
    </source>
</reference>
<dbReference type="AlphaFoldDB" id="A0A9X1FN94"/>
<gene>
    <name evidence="1" type="ORF">KXJ69_06275</name>
</gene>
<evidence type="ECO:0000313" key="2">
    <source>
        <dbReference type="Proteomes" id="UP001138686"/>
    </source>
</evidence>
<protein>
    <recommendedName>
        <fullName evidence="3">UDP-glycosyltransferase</fullName>
    </recommendedName>
</protein>
<dbReference type="Proteomes" id="UP001138686">
    <property type="component" value="Unassembled WGS sequence"/>
</dbReference>
<evidence type="ECO:0000313" key="1">
    <source>
        <dbReference type="EMBL" id="MBW2937705.1"/>
    </source>
</evidence>
<dbReference type="RefSeq" id="WP_219052120.1">
    <property type="nucleotide sequence ID" value="NZ_JAHWDP010000002.1"/>
</dbReference>
<sequence length="465" mass="54215">MKENRTILFVIPDGVGIRNYLYSSIITHIKSTAQIHFWTTLPETAVKEVEKLHSVDIGYTHFTLPKESLRTRLFREASTYARLLHNSKILKNNTIIENWNKVSSSLKLKVLYFISEVIGKQASKKYKNILRLEEKSKKYWDKNLVNYYKSQLKLLKPTTIFITHQRVAFLNAICIAAKELGIKVICTIYSWDNTPKASLAIKTDKYLVWSYYMKRELSALYPEIPEDSIVVTGTPQFEFYLESQRQISRADFAQKYQLNEHQKWICFSGDDEKTSPFDPKYLEDVAEAVNAIPEKDRPQIIFRRCPVDVTDRYNYVFQKYSNIITPISPVWNTDAKSWGAVYPKMEDINLLVNIAFHCEFVINVGSTMAHDFAVYNKPCFYINYNQNSTSIWSVEKIYNFQHFRSMGQLDAVGWFNSKAEIKEKILLAISNPEKIAKDKQAWMRLIVNHPLDDNAKLITKELLDD</sequence>
<comment type="caution">
    <text evidence="1">The sequence shown here is derived from an EMBL/GenBank/DDBJ whole genome shotgun (WGS) entry which is preliminary data.</text>
</comment>
<name>A0A9X1FN94_9FLAO</name>
<dbReference type="EMBL" id="JAHWDP010000002">
    <property type="protein sequence ID" value="MBW2937705.1"/>
    <property type="molecule type" value="Genomic_DNA"/>
</dbReference>
<keyword evidence="2" id="KW-1185">Reference proteome</keyword>
<evidence type="ECO:0008006" key="3">
    <source>
        <dbReference type="Google" id="ProtNLM"/>
    </source>
</evidence>
<accession>A0A9X1FN94</accession>